<keyword evidence="8" id="KW-1185">Reference proteome</keyword>
<dbReference type="Proteomes" id="UP000636891">
    <property type="component" value="Unassembled WGS sequence"/>
</dbReference>
<evidence type="ECO:0000313" key="7">
    <source>
        <dbReference type="EMBL" id="MBC5616756.1"/>
    </source>
</evidence>
<dbReference type="Gene3D" id="1.20.1530.10">
    <property type="entry name" value="Na+/H+ antiporter like domain"/>
    <property type="match status" value="1"/>
</dbReference>
<reference evidence="7 8" key="1">
    <citation type="submission" date="2020-08" db="EMBL/GenBank/DDBJ databases">
        <title>Genome public.</title>
        <authorList>
            <person name="Liu C."/>
            <person name="Sun Q."/>
        </authorList>
    </citation>
    <scope>NUCLEOTIDE SEQUENCE [LARGE SCALE GENOMIC DNA]</scope>
    <source>
        <strain evidence="7 8">New-7</strain>
    </source>
</reference>
<name>A0ABR7CM72_9BACT</name>
<feature type="transmembrane region" description="Helical" evidence="6">
    <location>
        <begin position="137"/>
        <end position="159"/>
    </location>
</feature>
<dbReference type="EMBL" id="JACOOK010000003">
    <property type="protein sequence ID" value="MBC5616756.1"/>
    <property type="molecule type" value="Genomic_DNA"/>
</dbReference>
<feature type="transmembrane region" description="Helical" evidence="6">
    <location>
        <begin position="107"/>
        <end position="131"/>
    </location>
</feature>
<comment type="caution">
    <text evidence="7">The sequence shown here is derived from an EMBL/GenBank/DDBJ whole genome shotgun (WGS) entry which is preliminary data.</text>
</comment>
<feature type="transmembrane region" description="Helical" evidence="6">
    <location>
        <begin position="422"/>
        <end position="443"/>
    </location>
</feature>
<proteinExistence type="inferred from homology"/>
<keyword evidence="3 6" id="KW-0812">Transmembrane</keyword>
<feature type="transmembrane region" description="Helical" evidence="6">
    <location>
        <begin position="171"/>
        <end position="190"/>
    </location>
</feature>
<dbReference type="HAMAP" id="MF_01844">
    <property type="entry name" value="NhaA"/>
    <property type="match status" value="1"/>
</dbReference>
<organism evidence="7 8">
    <name type="scientific">Alistipes hominis</name>
    <dbReference type="NCBI Taxonomy" id="2763015"/>
    <lineage>
        <taxon>Bacteria</taxon>
        <taxon>Pseudomonadati</taxon>
        <taxon>Bacteroidota</taxon>
        <taxon>Bacteroidia</taxon>
        <taxon>Bacteroidales</taxon>
        <taxon>Rikenellaceae</taxon>
        <taxon>Alistipes</taxon>
    </lineage>
</organism>
<keyword evidence="2 6" id="KW-1003">Cell membrane</keyword>
<keyword evidence="6" id="KW-0050">Antiport</keyword>
<evidence type="ECO:0000256" key="6">
    <source>
        <dbReference type="HAMAP-Rule" id="MF_01844"/>
    </source>
</evidence>
<feature type="transmembrane region" description="Helical" evidence="6">
    <location>
        <begin position="196"/>
        <end position="212"/>
    </location>
</feature>
<keyword evidence="6" id="KW-0406">Ion transport</keyword>
<comment type="catalytic activity">
    <reaction evidence="6">
        <text>Na(+)(in) + 2 H(+)(out) = Na(+)(out) + 2 H(+)(in)</text>
        <dbReference type="Rhea" id="RHEA:29251"/>
        <dbReference type="ChEBI" id="CHEBI:15378"/>
        <dbReference type="ChEBI" id="CHEBI:29101"/>
    </reaction>
</comment>
<evidence type="ECO:0000256" key="1">
    <source>
        <dbReference type="ARBA" id="ARBA00004429"/>
    </source>
</evidence>
<keyword evidence="6" id="KW-0813">Transport</keyword>
<gene>
    <name evidence="6 7" type="primary">nhaA</name>
    <name evidence="7" type="ORF">H8S08_06950</name>
</gene>
<evidence type="ECO:0000256" key="3">
    <source>
        <dbReference type="ARBA" id="ARBA00022692"/>
    </source>
</evidence>
<dbReference type="InterPro" id="IPR004670">
    <property type="entry name" value="NhaA"/>
</dbReference>
<feature type="transmembrane region" description="Helical" evidence="6">
    <location>
        <begin position="224"/>
        <end position="252"/>
    </location>
</feature>
<keyword evidence="6" id="KW-0739">Sodium transport</keyword>
<comment type="similarity">
    <text evidence="6">Belongs to the NhaA Na(+)/H(+) (TC 2.A.33) antiporter family.</text>
</comment>
<dbReference type="PANTHER" id="PTHR30341">
    <property type="entry name" value="SODIUM ION/PROTON ANTIPORTER NHAA-RELATED"/>
    <property type="match status" value="1"/>
</dbReference>
<comment type="function">
    <text evidence="6">Na(+)/H(+) antiporter that extrudes sodium in exchange for external protons.</text>
</comment>
<keyword evidence="5 6" id="KW-0472">Membrane</keyword>
<evidence type="ECO:0000313" key="8">
    <source>
        <dbReference type="Proteomes" id="UP000636891"/>
    </source>
</evidence>
<evidence type="ECO:0000256" key="2">
    <source>
        <dbReference type="ARBA" id="ARBA00022475"/>
    </source>
</evidence>
<feature type="transmembrane region" description="Helical" evidence="6">
    <location>
        <begin position="351"/>
        <end position="373"/>
    </location>
</feature>
<feature type="transmembrane region" description="Helical" evidence="6">
    <location>
        <begin position="385"/>
        <end position="410"/>
    </location>
</feature>
<evidence type="ECO:0000256" key="5">
    <source>
        <dbReference type="ARBA" id="ARBA00023136"/>
    </source>
</evidence>
<keyword evidence="6" id="KW-0915">Sodium</keyword>
<keyword evidence="4 6" id="KW-1133">Transmembrane helix</keyword>
<dbReference type="NCBIfam" id="TIGR00773">
    <property type="entry name" value="NhaA"/>
    <property type="match status" value="1"/>
</dbReference>
<sequence length="451" mass="49919">MTRAVTFRRKRNFFVRHEKHHRFMHSPWAGGVILVAFAVLALILANIPQTAGVYHHLLESHLTVGFDHFRLSKPLEAWINDGLMVIFFFYVGLEIKREIIAGQLSGVRRAALPVAAAIGGMAVPALIYVLINRSGDFLSGWGIPMATDIAFAIGILSLLGNRVPVSLKVFLMALAVVDDLGGILVIAVFYSTDIQVGMLVAAAVVFVFMILLKRLNVYKMRYYLILSIVMWILFLYSGIHATIAGVLIALTIPSTPRFTKRYFSYKTRYYLRSFRRHDREGVQVLSNRKQLEDIEMVRLVATNAISPSQRLEYALHHVVSFFIMPVFALANAGVAISGFGDLRVLLEPLGMGIFLGLVVGKPLGVFLFSRLVVWLKWGELPQGATWAGVFGVSCLAGIGFTMSIFINNLAFADPATVSNGKIAILVASLAAVIVGFVFTRTMVKRKEKPED</sequence>
<dbReference type="InterPro" id="IPR023171">
    <property type="entry name" value="Na/H_antiporter_dom_sf"/>
</dbReference>
<protein>
    <recommendedName>
        <fullName evidence="6">Na(+)/H(+) antiporter NhaA</fullName>
    </recommendedName>
    <alternativeName>
        <fullName evidence="6">Sodium/proton antiporter NhaA</fullName>
    </alternativeName>
</protein>
<feature type="transmembrane region" description="Helical" evidence="6">
    <location>
        <begin position="318"/>
        <end position="339"/>
    </location>
</feature>
<dbReference type="PANTHER" id="PTHR30341:SF0">
    <property type="entry name" value="NA(+)_H(+) ANTIPORTER NHAA"/>
    <property type="match status" value="1"/>
</dbReference>
<accession>A0ABR7CM72</accession>
<dbReference type="Pfam" id="PF06965">
    <property type="entry name" value="Na_H_antiport_1"/>
    <property type="match status" value="1"/>
</dbReference>
<evidence type="ECO:0000256" key="4">
    <source>
        <dbReference type="ARBA" id="ARBA00022989"/>
    </source>
</evidence>
<comment type="subcellular location">
    <subcellularLocation>
        <location evidence="1">Cell inner membrane</location>
        <topology evidence="1">Multi-pass membrane protein</topology>
    </subcellularLocation>
    <subcellularLocation>
        <location evidence="6">Cell membrane</location>
        <topology evidence="6">Multi-pass membrane protein</topology>
    </subcellularLocation>
</comment>